<organism evidence="1 2">
    <name type="scientific">Capnocytophaga ochracea F0287</name>
    <dbReference type="NCBI Taxonomy" id="873517"/>
    <lineage>
        <taxon>Bacteria</taxon>
        <taxon>Pseudomonadati</taxon>
        <taxon>Bacteroidota</taxon>
        <taxon>Flavobacteriia</taxon>
        <taxon>Flavobacteriales</taxon>
        <taxon>Flavobacteriaceae</taxon>
        <taxon>Capnocytophaga</taxon>
    </lineage>
</organism>
<gene>
    <name evidence="1" type="ORF">HMPREF1977_0469</name>
</gene>
<dbReference type="RefSeq" id="WP_002671796.1">
    <property type="nucleotide sequence ID" value="NZ_GL573160.1"/>
</dbReference>
<evidence type="ECO:0008006" key="3">
    <source>
        <dbReference type="Google" id="ProtNLM"/>
    </source>
</evidence>
<dbReference type="eggNOG" id="ENOG503286U">
    <property type="taxonomic scope" value="Bacteria"/>
</dbReference>
<dbReference type="Pfam" id="PF19775">
    <property type="entry name" value="DUF6261"/>
    <property type="match status" value="1"/>
</dbReference>
<dbReference type="EMBL" id="AEOH01000011">
    <property type="protein sequence ID" value="EFS98252.1"/>
    <property type="molecule type" value="Genomic_DNA"/>
</dbReference>
<dbReference type="AlphaFoldDB" id="E4MQ09"/>
<accession>E4MQ09</accession>
<proteinExistence type="predicted"/>
<evidence type="ECO:0000313" key="1">
    <source>
        <dbReference type="EMBL" id="EFS98252.1"/>
    </source>
</evidence>
<dbReference type="HOGENOM" id="CLU_082942_0_0_10"/>
<name>E4MQ09_CAPOC</name>
<reference evidence="1 2" key="1">
    <citation type="submission" date="2010-10" db="EMBL/GenBank/DDBJ databases">
        <authorList>
            <person name="Muzny D."/>
            <person name="Qin X."/>
            <person name="Deng J."/>
            <person name="Jiang H."/>
            <person name="Liu Y."/>
            <person name="Qu J."/>
            <person name="Song X.-Z."/>
            <person name="Zhang L."/>
            <person name="Thornton R."/>
            <person name="Coyle M."/>
            <person name="Francisco L."/>
            <person name="Jackson L."/>
            <person name="Javaid M."/>
            <person name="Korchina V."/>
            <person name="Kovar C."/>
            <person name="Mata R."/>
            <person name="Mathew T."/>
            <person name="Ngo R."/>
            <person name="Nguyen L."/>
            <person name="Nguyen N."/>
            <person name="Okwuonu G."/>
            <person name="Ongeri F."/>
            <person name="Pham C."/>
            <person name="Simmons D."/>
            <person name="Wilczek-Boney K."/>
            <person name="Hale W."/>
            <person name="Jakkamsetti A."/>
            <person name="Pham P."/>
            <person name="Ruth R."/>
            <person name="San Lucas F."/>
            <person name="Warren J."/>
            <person name="Zhang J."/>
            <person name="Zhao Z."/>
            <person name="Zhou C."/>
            <person name="Zhu D."/>
            <person name="Lee S."/>
            <person name="Bess C."/>
            <person name="Blankenburg K."/>
            <person name="Forbes L."/>
            <person name="Fu Q."/>
            <person name="Gubbala S."/>
            <person name="Hirani K."/>
            <person name="Jayaseelan J.C."/>
            <person name="Lara F."/>
            <person name="Munidasa M."/>
            <person name="Palculict T."/>
            <person name="Patil S."/>
            <person name="Pu L.-L."/>
            <person name="Saada N."/>
            <person name="Tang L."/>
            <person name="Weissenberger G."/>
            <person name="Zhu Y."/>
            <person name="Hemphill L."/>
            <person name="Shang Y."/>
            <person name="Youmans B."/>
            <person name="Ayvaz T."/>
            <person name="Ross M."/>
            <person name="Santibanez J."/>
            <person name="Aqrawi P."/>
            <person name="Gross S."/>
            <person name="Joshi V."/>
            <person name="Fowler G."/>
            <person name="Nazareth L."/>
            <person name="Reid J."/>
            <person name="Worley K."/>
            <person name="Petrosino J."/>
            <person name="Highlander S."/>
            <person name="Gibbs R."/>
        </authorList>
    </citation>
    <scope>NUCLEOTIDE SEQUENCE [LARGE SCALE GENOMIC DNA]</scope>
    <source>
        <strain evidence="1 2">F0287</strain>
    </source>
</reference>
<evidence type="ECO:0000313" key="2">
    <source>
        <dbReference type="Proteomes" id="UP000005391"/>
    </source>
</evidence>
<dbReference type="Proteomes" id="UP000005391">
    <property type="component" value="Unassembled WGS sequence"/>
</dbReference>
<comment type="caution">
    <text evidence="1">The sequence shown here is derived from an EMBL/GenBank/DDBJ whole genome shotgun (WGS) entry which is preliminary data.</text>
</comment>
<dbReference type="InterPro" id="IPR046228">
    <property type="entry name" value="DUF6261"/>
</dbReference>
<protein>
    <recommendedName>
        <fullName evidence="3">Hemagglutinin protein HagB</fullName>
    </recommendedName>
</protein>
<sequence>MKPLRTSARITEVADTGSRLSILFSRETALAKDVILKPLFAEIETLTQQLSEAIKSDRTLSELDAIDTTRDELIRRMSKILQGYAASPIEALQRSGSKLNAVFEKYGVGIARENYAVESAHIESLLKDFSDATLSTDISALTGVTEIISMLTNAQKDFNNHRVTYEQAVAQKNSQLKPNELKKLLLQRINHSLLPYLKTLKSLNNEPYLHFIEGVHQIILSTNSAIAARSKKTPHTPSPTDKSKG</sequence>